<keyword evidence="6 9" id="KW-0028">Amino-acid biosynthesis</keyword>
<gene>
    <name evidence="9" type="primary">hisA</name>
    <name evidence="11" type="ORF">J2Z79_002659</name>
</gene>
<dbReference type="EMBL" id="JAGGLG010000024">
    <property type="protein sequence ID" value="MBP2019234.1"/>
    <property type="molecule type" value="Genomic_DNA"/>
</dbReference>
<evidence type="ECO:0000256" key="3">
    <source>
        <dbReference type="ARBA" id="ARBA00005133"/>
    </source>
</evidence>
<comment type="catalytic activity">
    <reaction evidence="1 9">
        <text>1-(5-phospho-beta-D-ribosyl)-5-[(5-phospho-beta-D-ribosylamino)methylideneamino]imidazole-4-carboxamide = 5-[(5-phospho-1-deoxy-D-ribulos-1-ylimino)methylamino]-1-(5-phospho-beta-D-ribosyl)imidazole-4-carboxamide</text>
        <dbReference type="Rhea" id="RHEA:15469"/>
        <dbReference type="ChEBI" id="CHEBI:58435"/>
        <dbReference type="ChEBI" id="CHEBI:58525"/>
        <dbReference type="EC" id="5.3.1.16"/>
    </reaction>
</comment>
<dbReference type="Proteomes" id="UP001519289">
    <property type="component" value="Unassembled WGS sequence"/>
</dbReference>
<evidence type="ECO:0000256" key="8">
    <source>
        <dbReference type="ARBA" id="ARBA00023235"/>
    </source>
</evidence>
<dbReference type="InterPro" id="IPR023016">
    <property type="entry name" value="HisA/PriA"/>
</dbReference>
<dbReference type="PANTHER" id="PTHR43090:SF2">
    <property type="entry name" value="1-(5-PHOSPHORIBOSYL)-5-[(5-PHOSPHORIBOSYLAMINO)METHYLIDENEAMINO] IMIDAZOLE-4-CARBOXAMIDE ISOMERASE"/>
    <property type="match status" value="1"/>
</dbReference>
<reference evidence="11 12" key="1">
    <citation type="submission" date="2021-03" db="EMBL/GenBank/DDBJ databases">
        <title>Genomic Encyclopedia of Type Strains, Phase IV (KMG-IV): sequencing the most valuable type-strain genomes for metagenomic binning, comparative biology and taxonomic classification.</title>
        <authorList>
            <person name="Goeker M."/>
        </authorList>
    </citation>
    <scope>NUCLEOTIDE SEQUENCE [LARGE SCALE GENOMIC DNA]</scope>
    <source>
        <strain evidence="11 12">DSM 27138</strain>
    </source>
</reference>
<evidence type="ECO:0000256" key="7">
    <source>
        <dbReference type="ARBA" id="ARBA00023102"/>
    </source>
</evidence>
<organism evidence="11 12">
    <name type="scientific">Symbiobacterium terraclitae</name>
    <dbReference type="NCBI Taxonomy" id="557451"/>
    <lineage>
        <taxon>Bacteria</taxon>
        <taxon>Bacillati</taxon>
        <taxon>Bacillota</taxon>
        <taxon>Clostridia</taxon>
        <taxon>Eubacteriales</taxon>
        <taxon>Symbiobacteriaceae</taxon>
        <taxon>Symbiobacterium</taxon>
    </lineage>
</organism>
<feature type="active site" description="Proton donor" evidence="9">
    <location>
        <position position="145"/>
    </location>
</feature>
<evidence type="ECO:0000256" key="5">
    <source>
        <dbReference type="ARBA" id="ARBA00022490"/>
    </source>
</evidence>
<comment type="subcellular location">
    <subcellularLocation>
        <location evidence="2 9">Cytoplasm</location>
    </subcellularLocation>
</comment>
<comment type="caution">
    <text evidence="11">The sequence shown here is derived from an EMBL/GenBank/DDBJ whole genome shotgun (WGS) entry which is preliminary data.</text>
</comment>
<dbReference type="EC" id="5.3.1.16" evidence="9"/>
<sequence>MRFELFPAIDLKGGQVVRLRQGRMDEATVYDADPARAASRWAAAGARWIHVVDLDGAVQGRPRNGAAVRAIVEAARRAAGQQAADPAVPGVRVQLGGGLRSLEAVEAALALGIARAIIGTSALEGDLAARAVERFGPDRIAVAIDARNGLVATRGWVEVTQVRAVDLAARMRAAGVRTILYTDIATDGMLTGPNFAELEVMGRTGLAVIASGGVSSLDDIRRLMAIPGLVGAILGKALYTGAVDLQEALAACRQAAPEP</sequence>
<dbReference type="Gene3D" id="3.20.20.70">
    <property type="entry name" value="Aldolase class I"/>
    <property type="match status" value="1"/>
</dbReference>
<protein>
    <recommendedName>
        <fullName evidence="9">1-(5-phosphoribosyl)-5-[(5-phosphoribosylamino)methylideneamino] imidazole-4-carboxamide isomerase</fullName>
        <ecNumber evidence="9">5.3.1.16</ecNumber>
    </recommendedName>
    <alternativeName>
        <fullName evidence="9">Phosphoribosylformimino-5-aminoimidazole carboxamide ribotide isomerase</fullName>
    </alternativeName>
</protein>
<dbReference type="HAMAP" id="MF_01014">
    <property type="entry name" value="HisA"/>
    <property type="match status" value="1"/>
</dbReference>
<comment type="pathway">
    <text evidence="3 9">Amino-acid biosynthesis; L-histidine biosynthesis; L-histidine from 5-phospho-alpha-D-ribose 1-diphosphate: step 4/9.</text>
</comment>
<evidence type="ECO:0000256" key="10">
    <source>
        <dbReference type="RuleBase" id="RU003657"/>
    </source>
</evidence>
<evidence type="ECO:0000256" key="2">
    <source>
        <dbReference type="ARBA" id="ARBA00004496"/>
    </source>
</evidence>
<dbReference type="InterPro" id="IPR006062">
    <property type="entry name" value="His_biosynth"/>
</dbReference>
<evidence type="ECO:0000256" key="6">
    <source>
        <dbReference type="ARBA" id="ARBA00022605"/>
    </source>
</evidence>
<comment type="similarity">
    <text evidence="4 9 10">Belongs to the HisA/HisF family.</text>
</comment>
<feature type="active site" description="Proton acceptor" evidence="9">
    <location>
        <position position="10"/>
    </location>
</feature>
<evidence type="ECO:0000313" key="11">
    <source>
        <dbReference type="EMBL" id="MBP2019234.1"/>
    </source>
</evidence>
<dbReference type="PANTHER" id="PTHR43090">
    <property type="entry name" value="1-(5-PHOSPHORIBOSYL)-5-[(5-PHOSPHORIBOSYLAMINO)METHYLIDENEAMINO] IMIDAZOLE-4-CARBOXAMIDE ISOMERASE"/>
    <property type="match status" value="1"/>
</dbReference>
<keyword evidence="12" id="KW-1185">Reference proteome</keyword>
<keyword evidence="8 9" id="KW-0413">Isomerase</keyword>
<evidence type="ECO:0000313" key="12">
    <source>
        <dbReference type="Proteomes" id="UP001519289"/>
    </source>
</evidence>
<keyword evidence="5 9" id="KW-0963">Cytoplasm</keyword>
<proteinExistence type="inferred from homology"/>
<evidence type="ECO:0000256" key="1">
    <source>
        <dbReference type="ARBA" id="ARBA00000901"/>
    </source>
</evidence>
<evidence type="ECO:0000256" key="9">
    <source>
        <dbReference type="HAMAP-Rule" id="MF_01014"/>
    </source>
</evidence>
<dbReference type="InterPro" id="IPR011060">
    <property type="entry name" value="RibuloseP-bd_barrel"/>
</dbReference>
<dbReference type="GO" id="GO:0003949">
    <property type="term" value="F:1-(5-phosphoribosyl)-5-[(5-phosphoribosylamino)methylideneamino]imidazole-4-carboxamide isomerase activity"/>
    <property type="evidence" value="ECO:0007669"/>
    <property type="project" value="UniProtKB-EC"/>
</dbReference>
<dbReference type="SUPFAM" id="SSF51366">
    <property type="entry name" value="Ribulose-phoshate binding barrel"/>
    <property type="match status" value="1"/>
</dbReference>
<dbReference type="InterPro" id="IPR013785">
    <property type="entry name" value="Aldolase_TIM"/>
</dbReference>
<accession>A0ABS4JXP2</accession>
<dbReference type="Pfam" id="PF00977">
    <property type="entry name" value="His_biosynth"/>
    <property type="match status" value="1"/>
</dbReference>
<keyword evidence="7 9" id="KW-0368">Histidine biosynthesis</keyword>
<dbReference type="CDD" id="cd04732">
    <property type="entry name" value="HisA"/>
    <property type="match status" value="1"/>
</dbReference>
<dbReference type="RefSeq" id="WP_209467346.1">
    <property type="nucleotide sequence ID" value="NZ_JAGGLG010000024.1"/>
</dbReference>
<evidence type="ECO:0000256" key="4">
    <source>
        <dbReference type="ARBA" id="ARBA00009667"/>
    </source>
</evidence>
<dbReference type="InterPro" id="IPR044524">
    <property type="entry name" value="Isoase_HisA-like"/>
</dbReference>
<name>A0ABS4JXP2_9FIRM</name>